<evidence type="ECO:0000256" key="4">
    <source>
        <dbReference type="SAM" id="MobiDB-lite"/>
    </source>
</evidence>
<feature type="domain" description="PKD/Chitinase" evidence="5">
    <location>
        <begin position="365"/>
        <end position="459"/>
    </location>
</feature>
<protein>
    <recommendedName>
        <fullName evidence="9">Calx-beta domain-containing protein</fullName>
    </recommendedName>
</protein>
<dbReference type="SUPFAM" id="SSF141072">
    <property type="entry name" value="CalX-like"/>
    <property type="match status" value="1"/>
</dbReference>
<dbReference type="Gene3D" id="2.60.40.2030">
    <property type="match status" value="1"/>
</dbReference>
<proteinExistence type="predicted"/>
<dbReference type="CDD" id="cd00146">
    <property type="entry name" value="PKD"/>
    <property type="match status" value="2"/>
</dbReference>
<feature type="domain" description="PKD/Chitinase" evidence="5">
    <location>
        <begin position="270"/>
        <end position="360"/>
    </location>
</feature>
<evidence type="ECO:0000256" key="1">
    <source>
        <dbReference type="ARBA" id="ARBA00022729"/>
    </source>
</evidence>
<reference evidence="7 8" key="1">
    <citation type="submission" date="2018-04" db="EMBL/GenBank/DDBJ databases">
        <title>Novel species isolated from glacier.</title>
        <authorList>
            <person name="Liu Q."/>
            <person name="Xin Y.-H."/>
        </authorList>
    </citation>
    <scope>NUCLEOTIDE SEQUENCE [LARGE SCALE GENOMIC DNA]</scope>
    <source>
        <strain evidence="7 8">GT1R17</strain>
    </source>
</reference>
<dbReference type="PANTHER" id="PTHR46182">
    <property type="entry name" value="FI19480P1"/>
    <property type="match status" value="1"/>
</dbReference>
<keyword evidence="2" id="KW-0677">Repeat</keyword>
<dbReference type="InterPro" id="IPR029865">
    <property type="entry name" value="KIAA0319-like"/>
</dbReference>
<dbReference type="EMBL" id="QANS01000003">
    <property type="protein sequence ID" value="PTU31223.1"/>
    <property type="molecule type" value="Genomic_DNA"/>
</dbReference>
<name>A0A2T5MF67_9GAMM</name>
<dbReference type="PANTHER" id="PTHR46182:SF2">
    <property type="entry name" value="FI19480P1"/>
    <property type="match status" value="1"/>
</dbReference>
<gene>
    <name evidence="7" type="ORF">CJD38_07675</name>
</gene>
<feature type="region of interest" description="Disordered" evidence="4">
    <location>
        <begin position="2281"/>
        <end position="2305"/>
    </location>
</feature>
<keyword evidence="1" id="KW-0732">Signal</keyword>
<dbReference type="Gene3D" id="2.60.40.10">
    <property type="entry name" value="Immunoglobulins"/>
    <property type="match status" value="3"/>
</dbReference>
<dbReference type="InterPro" id="IPR038081">
    <property type="entry name" value="CalX-like_sf"/>
</dbReference>
<comment type="caution">
    <text evidence="7">The sequence shown here is derived from an EMBL/GenBank/DDBJ whole genome shotgun (WGS) entry which is preliminary data.</text>
</comment>
<dbReference type="InterPro" id="IPR003644">
    <property type="entry name" value="Calx_beta"/>
</dbReference>
<evidence type="ECO:0000259" key="6">
    <source>
        <dbReference type="SMART" id="SM00237"/>
    </source>
</evidence>
<dbReference type="SMART" id="SM00089">
    <property type="entry name" value="PKD"/>
    <property type="match status" value="3"/>
</dbReference>
<evidence type="ECO:0000256" key="2">
    <source>
        <dbReference type="ARBA" id="ARBA00022737"/>
    </source>
</evidence>
<feature type="domain" description="PKD/Chitinase" evidence="5">
    <location>
        <begin position="173"/>
        <end position="261"/>
    </location>
</feature>
<keyword evidence="8" id="KW-1185">Reference proteome</keyword>
<feature type="compositionally biased region" description="Polar residues" evidence="4">
    <location>
        <begin position="2285"/>
        <end position="2297"/>
    </location>
</feature>
<dbReference type="SUPFAM" id="SSF49299">
    <property type="entry name" value="PKD domain"/>
    <property type="match status" value="2"/>
</dbReference>
<organism evidence="7 8">
    <name type="scientific">Stenotrophobium rhamnosiphilum</name>
    <dbReference type="NCBI Taxonomy" id="2029166"/>
    <lineage>
        <taxon>Bacteria</taxon>
        <taxon>Pseudomonadati</taxon>
        <taxon>Pseudomonadota</taxon>
        <taxon>Gammaproteobacteria</taxon>
        <taxon>Nevskiales</taxon>
        <taxon>Nevskiaceae</taxon>
        <taxon>Stenotrophobium</taxon>
    </lineage>
</organism>
<evidence type="ECO:0008006" key="9">
    <source>
        <dbReference type="Google" id="ProtNLM"/>
    </source>
</evidence>
<dbReference type="GO" id="GO:0007154">
    <property type="term" value="P:cell communication"/>
    <property type="evidence" value="ECO:0007669"/>
    <property type="project" value="InterPro"/>
</dbReference>
<accession>A0A2T5MF67</accession>
<sequence>MSGVFVDSPVFGLTYTSPAHSGSTAVDGGFTYLERETLAFKVGCLELGSSIGKPVITPFDLVTGASIHTPVIQNPVALTNMARLLGALDADGDWRNGIEITAATSTLASNCSNVNAIRFDVAFNVFDAPNSPAQRFVMLATGRGLITLASAQQELQATANQIIANGAPNRLPAAAAGDEQTVNAAALVSLSGSGADPDGSIVAYEWTQLSGAPVTLSNDNSAAPTFTSPSAAQAQALVFALVVTDNDAGRSQPSRVTINVNRSSGNIGPIVSAGSARTVTSGDAVSLAGSASDTDGTVASVAWTQIDHNAPVTLVGATTLTLQFIAPTVTQATIYTFRLTATDNNGAMSSSDVTVTVNKRPDQPSNLPPTANAGQDQIVNSGAMVSLPGTGTDPEGQPLTYRWDQIGTPQVQISNATTATAQFVAPTVTSNTTLQFGLTVTDNQGVSASDTVDVTVQPAALEPPMTIADASAPQSAGVINFTVTLPAASSQIITVSYATEDGSALAGADYTAASGILNFNPGETSKTIPITIIRHSIKAPDKKFAVQLSAPVNATLSRSRAIGTIVDDNPATLCALGKLCAGAAKRSIAPSKSFLDGVQEQRLPGASVLQQFHLGGYGFGPFEFSKLLQTVTGGVFSDRTCFPGTDTCISGEQARHGYYCRDYTSENCSVELRDQTWVRAFYLSQPVSGGANKQLMFVTIDAVGAGNLIQDGMKAAITAVTGIPADLILIGQTHSHASADLQGLWGGVPDEWVRNTLYKMAAQAAKSAKDAALPAKLTYATGEDAAFANYRRPRVDLNAKTDPNLSVLQAKDNNDNVLGTIVQYAAHPTTIGEDSNGSNGRIVHADYVLGLEDAMEAASGGATTLYYNGPIADASPGGDTVGANDYERVRSRGQCLAQSALALLNPQLSVCSFSKLKRNTVRQTELNPTIEIAQKTATLPVTNPLFLALGASGQISRYYDFSLVPLAQVPVVGVELAAQQPNLPQVATTATTLVSRITIGGSGSGLEIVTVPGETTNSYGQYIRALTQNKNMMLFGLTHNSFGYIIPEDEFSYLDASGSAGFVLPFTGYEEFVSLGPLTAPLLRLTAYNPLFGISTTDPRNIPPSLAACSSNPASNACLVWRQMLQLDYIQRSYAETCRSNLASNVPGDAREQAEAFCDLLDPKTPLYQPCMDAKLPVAVCNSLGVAPGTTPPGGTSPYGEGALGALSQFMADLNGMIAAMLSGDAEGTGTALQTALGNLNHNASTLTAAGFPGVLGLGRDPQIVLANAVSAKREAAPVILTGSQVLGLSVRSAQGVPYPYPSGANITGQSDEAGQLSVLDPLRDPLHLGEVRDAHNGIILYPSADDSKAPMGIPVERIAAYAWKGNAFVEIPVQVDQKFPFFLANAGSSFSVYSGTDEELTYQWDVERWSNADSSDPVAHFASTMQDPVSGFDDDDEIAFMYSDAGAHALTLSLPSDPNLDTTFGLQEVALLDPLSKDPTSTKFVYIGVKKSGTANQWHGQSHYVSYTRDDNADQWIDRNFFRDEDPQKLGTSNTNYGPNHHGKVAPGNGYFGNPAACTGTGANRLCDSTDRFARDGVTVTTDQYVWRATGRWMVREISVADPDHPGLYGSDLIDRWKGRAFQQSPDSIISLVGFEDEQVNWEANSTLLGERCGPVRCMREVWGADSGTNVTKTETFYRGNVTYRYHVRVHPIPPDGLYTAWDYNRSAMIPTTAEAQQGIKGGRYYTMLRPQGVPIDGVNDDVGQIDNLFGQPAFFDFPDPTFNLPLAFDSWEQVSGKGRNGSLVYTFEMKGGTSVVNPIVVPYYRDDACLDDGTGDDPVQRPYPGDSTTDAKVRAGYAAIANKPYAQLTCADRQGAYGEHGIHYLITHDTDNAFLLGKPITEVDGQQWQFMVPTSTPANVAEPYANNVRIPLLPVVVPRPGIPALGAGATQGGVLNYLSGVGAQIQNLLGALALLSVDEILGVGNRALAYVVDGLNRLLYTGGAGTVSGTVSHVLAGDGSLVGIIGGLVNDLTQVVFGTPSGSKVRVGVGVVDMTPDVGYCAGQYCEYTDILDGLAGGDIDPYLTHKLKKTSYGVQSRLTARAIVIEGSNGKKIALLKSDNYVAQDFLIRRVGQILDQGQSGIGYEQILYHVSHNHSAAYSSSPAVGLTVFQDAFDPRFFENQARRLAAAIEIAAGNMKPARMGATVIKHRIYKGNIVRTANADDGTPAGYPLEYNDHGLTVVRFDSVDANGNFSKPIATWMNWGEHPESLDGYNLHSADYLGPLERWVERETGAPLVFSQGDVGSSESSGNTDQRNADDGTVCGTRTDASHCPFGQGALRDWEHKGYAQTERNARFLADDVVKAWNKIGNGDADVVIPLTRNFPVDYANAWVPGPLSHPYPSISNCRTQTTLEGDLGIPAAGLPDCARRDTAIDLDGGAISGPLFDGWQEITNVTQGGMIYALLRAEGVPVPEHYDVPAFSAVEENLRLKLQAFRLGEILLASCACEAQNDLVLNIKSRLDAQRNNIYDGFDWACLMPQYSGDPKYVAACETQKKYFDPTDPLNATLIPGTAAGKNNVSLIARMRAQVHNDARGWDSAQNVALANAESADINKIWGNFTKEEIQDLGILDGYKLPVAVGHAGDYNGYTLSYREYMNRDSYRKALTSYGPHTADYMATRLVRMAAQLKGGADYVPEAHNAVAQVDELRQQALAVVLGQATSAAYDGFHAVLADDMGPVAALAQPQDVTRFAAATFSWRGGTTAQDNPLVTVERCTLYPQPCTQNSEWTQFADMSGEVQTRVAWPQGIPGVIAAYTGTQEWKWTANFEAYSAFPARLGSTPEGQYRFRVNGMVRKNRAPSAYGLVSNAFRVKPWASASGVTATRNSNTASFSASSRSVSYPKSYSGSAFPYVGVTGDAAICDTCSFRPWASVGQLAARGDIVVLRAGVVKATRNATCQIGVGISCTADLSNLGNANGDVVQARIYDQDGNYLFATVP</sequence>
<dbReference type="GO" id="GO:0031410">
    <property type="term" value="C:cytoplasmic vesicle"/>
    <property type="evidence" value="ECO:0007669"/>
    <property type="project" value="TreeGrafter"/>
</dbReference>
<dbReference type="Proteomes" id="UP000244248">
    <property type="component" value="Unassembled WGS sequence"/>
</dbReference>
<dbReference type="InterPro" id="IPR013783">
    <property type="entry name" value="Ig-like_fold"/>
</dbReference>
<evidence type="ECO:0000259" key="5">
    <source>
        <dbReference type="SMART" id="SM00089"/>
    </source>
</evidence>
<dbReference type="GO" id="GO:0016020">
    <property type="term" value="C:membrane"/>
    <property type="evidence" value="ECO:0007669"/>
    <property type="project" value="InterPro"/>
</dbReference>
<dbReference type="InterPro" id="IPR022409">
    <property type="entry name" value="PKD/Chitinase_dom"/>
</dbReference>
<evidence type="ECO:0000313" key="8">
    <source>
        <dbReference type="Proteomes" id="UP000244248"/>
    </source>
</evidence>
<evidence type="ECO:0000256" key="3">
    <source>
        <dbReference type="ARBA" id="ARBA00022837"/>
    </source>
</evidence>
<dbReference type="Pfam" id="PF22352">
    <property type="entry name" value="K319L-like_PKD"/>
    <property type="match status" value="3"/>
</dbReference>
<feature type="domain" description="Calx-beta" evidence="6">
    <location>
        <begin position="450"/>
        <end position="549"/>
    </location>
</feature>
<dbReference type="InterPro" id="IPR035986">
    <property type="entry name" value="PKD_dom_sf"/>
</dbReference>
<dbReference type="Pfam" id="PF03160">
    <property type="entry name" value="Calx-beta"/>
    <property type="match status" value="1"/>
</dbReference>
<dbReference type="SMART" id="SM00237">
    <property type="entry name" value="Calx_beta"/>
    <property type="match status" value="1"/>
</dbReference>
<keyword evidence="3" id="KW-0106">Calcium</keyword>
<evidence type="ECO:0000313" key="7">
    <source>
        <dbReference type="EMBL" id="PTU31223.1"/>
    </source>
</evidence>